<gene>
    <name evidence="3" type="ORF">AA309_11315</name>
</gene>
<dbReference type="RefSeq" id="WP_047189105.1">
    <property type="nucleotide sequence ID" value="NZ_LCYG01000023.1"/>
</dbReference>
<evidence type="ECO:0000313" key="3">
    <source>
        <dbReference type="EMBL" id="KLK93132.1"/>
    </source>
</evidence>
<dbReference type="PATRIC" id="fig|1225564.3.peg.2938"/>
<name>A0A0H1RKI2_9HYPH</name>
<dbReference type="AlphaFoldDB" id="A0A0H1RKI2"/>
<dbReference type="Proteomes" id="UP000035489">
    <property type="component" value="Unassembled WGS sequence"/>
</dbReference>
<proteinExistence type="predicted"/>
<reference evidence="3 4" key="1">
    <citation type="submission" date="2015-05" db="EMBL/GenBank/DDBJ databases">
        <title>Draft genome sequence of Microvirga vignae strain BR3299, a novel nitrogen fixing bacteria isolated from Brazil semi-aired region.</title>
        <authorList>
            <person name="Zilli J.E."/>
            <person name="Passos S.R."/>
            <person name="Leite J."/>
            <person name="Baldani J.I."/>
            <person name="Xavier G.R."/>
            <person name="Rumjaneck N.G."/>
            <person name="Simoes-Araujo J.L."/>
        </authorList>
    </citation>
    <scope>NUCLEOTIDE SEQUENCE [LARGE SCALE GENOMIC DNA]</scope>
    <source>
        <strain evidence="3 4">BR3299</strain>
    </source>
</reference>
<comment type="caution">
    <text evidence="3">The sequence shown here is derived from an EMBL/GenBank/DDBJ whole genome shotgun (WGS) entry which is preliminary data.</text>
</comment>
<accession>A0A0H1RKI2</accession>
<feature type="compositionally biased region" description="Polar residues" evidence="1">
    <location>
        <begin position="157"/>
        <end position="167"/>
    </location>
</feature>
<evidence type="ECO:0000256" key="1">
    <source>
        <dbReference type="SAM" id="MobiDB-lite"/>
    </source>
</evidence>
<keyword evidence="4" id="KW-1185">Reference proteome</keyword>
<feature type="region of interest" description="Disordered" evidence="1">
    <location>
        <begin position="150"/>
        <end position="172"/>
    </location>
</feature>
<dbReference type="OrthoDB" id="8193352at2"/>
<sequence>MKALCSLRWSLIALAAFSLSVAPAQADGFRVEEVPSVTAVPLTQLKPKAIFFSDHTGGKIADSETGLMRFEDWARELPQEKRFLSLFPNYSEPTIKVSVHGIEKPYTEKLHMYVVKTRFLVGKPADVVDLNRFTSLDMLEKIDPSIKHRRITAEQARPNTDPQSAHNRNPDRRWCEAPQSLCIESRYPLEGRLPVGIRLANKLEEGGKKISEFMEFQTEIRVLPQQEIDQAGLAKLTNVDAPVAGVLEQTLFDVNQVMQFGKLLAVLQPHPADRTKTVATVFMALGIETDVLQQKKEFANVPVLRNLIPVQVLMGKSSFNTGNSISAGLPGYVRNRIRAIAEMLEK</sequence>
<organism evidence="3 4">
    <name type="scientific">Microvirga vignae</name>
    <dbReference type="NCBI Taxonomy" id="1225564"/>
    <lineage>
        <taxon>Bacteria</taxon>
        <taxon>Pseudomonadati</taxon>
        <taxon>Pseudomonadota</taxon>
        <taxon>Alphaproteobacteria</taxon>
        <taxon>Hyphomicrobiales</taxon>
        <taxon>Methylobacteriaceae</taxon>
        <taxon>Microvirga</taxon>
    </lineage>
</organism>
<dbReference type="STRING" id="1225564.AA309_11315"/>
<evidence type="ECO:0000256" key="2">
    <source>
        <dbReference type="SAM" id="SignalP"/>
    </source>
</evidence>
<evidence type="ECO:0000313" key="4">
    <source>
        <dbReference type="Proteomes" id="UP000035489"/>
    </source>
</evidence>
<keyword evidence="2" id="KW-0732">Signal</keyword>
<dbReference type="EMBL" id="LCYG01000023">
    <property type="protein sequence ID" value="KLK93132.1"/>
    <property type="molecule type" value="Genomic_DNA"/>
</dbReference>
<feature type="chain" id="PRO_5002593339" evidence="2">
    <location>
        <begin position="27"/>
        <end position="346"/>
    </location>
</feature>
<feature type="signal peptide" evidence="2">
    <location>
        <begin position="1"/>
        <end position="26"/>
    </location>
</feature>
<protein>
    <submittedName>
        <fullName evidence="3">Uncharacterized protein</fullName>
    </submittedName>
</protein>